<evidence type="ECO:0000256" key="4">
    <source>
        <dbReference type="ARBA" id="ARBA00022989"/>
    </source>
</evidence>
<keyword evidence="4 8" id="KW-1133">Transmembrane helix</keyword>
<evidence type="ECO:0000256" key="1">
    <source>
        <dbReference type="ARBA" id="ARBA00004127"/>
    </source>
</evidence>
<dbReference type="Pfam" id="PF06241">
    <property type="entry name" value="Castor_Poll_mid"/>
    <property type="match status" value="1"/>
</dbReference>
<evidence type="ECO:0000256" key="5">
    <source>
        <dbReference type="ARBA" id="ARBA00023065"/>
    </source>
</evidence>
<organism evidence="10">
    <name type="scientific">Aphanomyces astaci</name>
    <name type="common">Crayfish plague agent</name>
    <dbReference type="NCBI Taxonomy" id="112090"/>
    <lineage>
        <taxon>Eukaryota</taxon>
        <taxon>Sar</taxon>
        <taxon>Stramenopiles</taxon>
        <taxon>Oomycota</taxon>
        <taxon>Saprolegniomycetes</taxon>
        <taxon>Saprolegniales</taxon>
        <taxon>Verrucalvaceae</taxon>
        <taxon>Aphanomyces</taxon>
    </lineage>
</organism>
<protein>
    <recommendedName>
        <fullName evidence="9">CASTOR/POLLUX/SYM8 ion channel conserved domain-containing protein</fullName>
    </recommendedName>
</protein>
<evidence type="ECO:0000256" key="8">
    <source>
        <dbReference type="SAM" id="Phobius"/>
    </source>
</evidence>
<dbReference type="EMBL" id="KI913140">
    <property type="protein sequence ID" value="ETV75345.1"/>
    <property type="molecule type" value="Genomic_DNA"/>
</dbReference>
<keyword evidence="2" id="KW-0813">Transport</keyword>
<feature type="compositionally biased region" description="Low complexity" evidence="7">
    <location>
        <begin position="397"/>
        <end position="412"/>
    </location>
</feature>
<evidence type="ECO:0000256" key="7">
    <source>
        <dbReference type="SAM" id="MobiDB-lite"/>
    </source>
</evidence>
<keyword evidence="6 8" id="KW-0472">Membrane</keyword>
<dbReference type="Gene3D" id="3.40.50.720">
    <property type="entry name" value="NAD(P)-binding Rossmann-like Domain"/>
    <property type="match status" value="1"/>
</dbReference>
<dbReference type="PANTHER" id="PTHR31563:SF10">
    <property type="entry name" value="ION CHANNEL POLLUX-RELATED"/>
    <property type="match status" value="1"/>
</dbReference>
<feature type="transmembrane region" description="Helical" evidence="8">
    <location>
        <begin position="64"/>
        <end position="86"/>
    </location>
</feature>
<dbReference type="STRING" id="112090.W4G6P0"/>
<sequence length="843" mass="93856">MVASADEILSRGTTSVGNALVPILEGDATPPDELDQPHMVPLMRWHDRWWYLVDTFISTNQGQAILLVVVCVVMAFSLGPIVQVAGHNPYGDSVWRVWTYMTDTGTQNHAETHEQKAVAFFLTIIGFVYFAVVVAFVVDSIREKMDQLKHGRTTVVEINHTLLLGWSDKAIPFIQEICHANESEGGGVVVVLADMSNERMAATCDSQLPTRLGTRVIYRTGNPLLVTDLNMVSAHTARSICILGTDHDSGKSDANLLRVILAIDSLPEVKGHVVADTSDIDNDALIQLVGGANLETLVSNDIMGRLIVLCSRSPGLAKVYATLLGFSGNEFYFEVWPECVGVPFALLTHWFRDAIPIGYRDVKGHVHLLPAMGHRMQPGEALLVLAEDNDSYKPKAPDTASPTTTPTSMPTPKTRQKILVCGWRRDLRDMLRLLDTLSAPGTVVYLLNEVSVEARVAMLLDDGMDVSSLSNISLVHLEGNAAVRRHVSPIQLHDFDSYIVVCDASRESDILASDSHVLATVLVLRSVEIEQQSYRTKQLFVHSEVAELQQRQRKIPCIAEVLDPRTQKTILQNKQIRDSSEFVQTNELISRMLAMVCENRHVKGILDELLSGKGATLDVVPASRYLLDKHERISFHDLVLRAQQMDEIVCGFQPHMSSSYADEPTQLNPSDKTGVYSYWDKMDLVILCEGRREKNVKRMQLACTALWQVLAHKHGRDAINEQGGGDTPAQDDEVQVIPRLEDLAMHSSFRHLKQSSHTATSSFCGRWGSMPPDTQLLQGSSDTIRRQQQRYNAVTPWLSTQAPDRRMFRRPIKARLTELWGMTEEIEDVVAGLGLPGRQVSYL</sequence>
<evidence type="ECO:0000256" key="2">
    <source>
        <dbReference type="ARBA" id="ARBA00022448"/>
    </source>
</evidence>
<feature type="domain" description="CASTOR/POLLUX/SYM8 ion channel conserved" evidence="9">
    <location>
        <begin position="301"/>
        <end position="396"/>
    </location>
</feature>
<evidence type="ECO:0000256" key="3">
    <source>
        <dbReference type="ARBA" id="ARBA00022692"/>
    </source>
</evidence>
<keyword evidence="3 8" id="KW-0812">Transmembrane</keyword>
<dbReference type="InterPro" id="IPR010420">
    <property type="entry name" value="CASTOR/POLLUX/SYM8_dom"/>
</dbReference>
<dbReference type="SUPFAM" id="SSF81324">
    <property type="entry name" value="Voltage-gated potassium channels"/>
    <property type="match status" value="1"/>
</dbReference>
<reference evidence="10" key="1">
    <citation type="submission" date="2013-12" db="EMBL/GenBank/DDBJ databases">
        <title>The Genome Sequence of Aphanomyces astaci APO3.</title>
        <authorList>
            <consortium name="The Broad Institute Genomics Platform"/>
            <person name="Russ C."/>
            <person name="Tyler B."/>
            <person name="van West P."/>
            <person name="Dieguez-Uribeondo J."/>
            <person name="Young S.K."/>
            <person name="Zeng Q."/>
            <person name="Gargeya S."/>
            <person name="Fitzgerald M."/>
            <person name="Abouelleil A."/>
            <person name="Alvarado L."/>
            <person name="Chapman S.B."/>
            <person name="Gainer-Dewar J."/>
            <person name="Goldberg J."/>
            <person name="Griggs A."/>
            <person name="Gujja S."/>
            <person name="Hansen M."/>
            <person name="Howarth C."/>
            <person name="Imamovic A."/>
            <person name="Ireland A."/>
            <person name="Larimer J."/>
            <person name="McCowan C."/>
            <person name="Murphy C."/>
            <person name="Pearson M."/>
            <person name="Poon T.W."/>
            <person name="Priest M."/>
            <person name="Roberts A."/>
            <person name="Saif S."/>
            <person name="Shea T."/>
            <person name="Sykes S."/>
            <person name="Wortman J."/>
            <person name="Nusbaum C."/>
            <person name="Birren B."/>
        </authorList>
    </citation>
    <scope>NUCLEOTIDE SEQUENCE [LARGE SCALE GENOMIC DNA]</scope>
    <source>
        <strain evidence="10">APO3</strain>
    </source>
</reference>
<dbReference type="RefSeq" id="XP_009834979.1">
    <property type="nucleotide sequence ID" value="XM_009836677.1"/>
</dbReference>
<evidence type="ECO:0000313" key="10">
    <source>
        <dbReference type="EMBL" id="ETV75345.1"/>
    </source>
</evidence>
<proteinExistence type="predicted"/>
<comment type="subcellular location">
    <subcellularLocation>
        <location evidence="1">Endomembrane system</location>
        <topology evidence="1">Multi-pass membrane protein</topology>
    </subcellularLocation>
</comment>
<feature type="region of interest" description="Disordered" evidence="7">
    <location>
        <begin position="392"/>
        <end position="412"/>
    </location>
</feature>
<evidence type="ECO:0000256" key="6">
    <source>
        <dbReference type="ARBA" id="ARBA00023136"/>
    </source>
</evidence>
<dbReference type="GeneID" id="20812202"/>
<name>W4G6P0_APHAT</name>
<dbReference type="GO" id="GO:0006811">
    <property type="term" value="P:monoatomic ion transport"/>
    <property type="evidence" value="ECO:0007669"/>
    <property type="project" value="UniProtKB-KW"/>
</dbReference>
<dbReference type="InterPro" id="IPR044849">
    <property type="entry name" value="CASTOR/POLLUX/SYM8-like"/>
</dbReference>
<keyword evidence="5" id="KW-0406">Ion transport</keyword>
<evidence type="ECO:0000259" key="9">
    <source>
        <dbReference type="Pfam" id="PF06241"/>
    </source>
</evidence>
<dbReference type="OrthoDB" id="414047at2759"/>
<gene>
    <name evidence="10" type="ORF">H257_10206</name>
</gene>
<dbReference type="GO" id="GO:0012505">
    <property type="term" value="C:endomembrane system"/>
    <property type="evidence" value="ECO:0007669"/>
    <property type="project" value="UniProtKB-SubCell"/>
</dbReference>
<accession>W4G6P0</accession>
<dbReference type="VEuPathDB" id="FungiDB:H257_10206"/>
<feature type="transmembrane region" description="Helical" evidence="8">
    <location>
        <begin position="117"/>
        <end position="138"/>
    </location>
</feature>
<dbReference type="AlphaFoldDB" id="W4G6P0"/>
<dbReference type="PANTHER" id="PTHR31563">
    <property type="entry name" value="ION CHANNEL POLLUX-RELATED"/>
    <property type="match status" value="1"/>
</dbReference>